<dbReference type="RefSeq" id="WP_237873822.1">
    <property type="nucleotide sequence ID" value="NZ_JAKLTR010000010.1"/>
</dbReference>
<keyword evidence="3" id="KW-1185">Reference proteome</keyword>
<dbReference type="InterPro" id="IPR002686">
    <property type="entry name" value="Transposase_17"/>
</dbReference>
<accession>A0ABS9KTX9</accession>
<dbReference type="PANTHER" id="PTHR33360:SF2">
    <property type="entry name" value="TRANSPOSASE FOR INSERTION SEQUENCE ELEMENT IS200"/>
    <property type="match status" value="1"/>
</dbReference>
<dbReference type="Pfam" id="PF01797">
    <property type="entry name" value="Y1_Tnp"/>
    <property type="match status" value="1"/>
</dbReference>
<proteinExistence type="predicted"/>
<name>A0ABS9KTX9_9BACT</name>
<organism evidence="2 3">
    <name type="scientific">Terrimonas ginsenosidimutans</name>
    <dbReference type="NCBI Taxonomy" id="2908004"/>
    <lineage>
        <taxon>Bacteria</taxon>
        <taxon>Pseudomonadati</taxon>
        <taxon>Bacteroidota</taxon>
        <taxon>Chitinophagia</taxon>
        <taxon>Chitinophagales</taxon>
        <taxon>Chitinophagaceae</taxon>
        <taxon>Terrimonas</taxon>
    </lineage>
</organism>
<feature type="domain" description="Transposase IS200-like" evidence="1">
    <location>
        <begin position="5"/>
        <end position="119"/>
    </location>
</feature>
<evidence type="ECO:0000259" key="1">
    <source>
        <dbReference type="SMART" id="SM01321"/>
    </source>
</evidence>
<evidence type="ECO:0000313" key="3">
    <source>
        <dbReference type="Proteomes" id="UP001165367"/>
    </source>
</evidence>
<evidence type="ECO:0000313" key="2">
    <source>
        <dbReference type="EMBL" id="MCG2615733.1"/>
    </source>
</evidence>
<dbReference type="PANTHER" id="PTHR33360">
    <property type="entry name" value="TRANSPOSASE FOR INSERTION SEQUENCE ELEMENT IS200"/>
    <property type="match status" value="1"/>
</dbReference>
<dbReference type="InterPro" id="IPR036515">
    <property type="entry name" value="Transposase_17_sf"/>
</dbReference>
<dbReference type="SMART" id="SM01321">
    <property type="entry name" value="Y1_Tnp"/>
    <property type="match status" value="1"/>
</dbReference>
<dbReference type="Gene3D" id="3.30.70.1290">
    <property type="entry name" value="Transposase IS200-like"/>
    <property type="match status" value="1"/>
</dbReference>
<gene>
    <name evidence="2" type="primary">tnpA</name>
    <name evidence="2" type="ORF">LZZ85_15645</name>
</gene>
<comment type="caution">
    <text evidence="2">The sequence shown here is derived from an EMBL/GenBank/DDBJ whole genome shotgun (WGS) entry which is preliminary data.</text>
</comment>
<reference evidence="2" key="1">
    <citation type="submission" date="2022-01" db="EMBL/GenBank/DDBJ databases">
        <authorList>
            <person name="Jo J.-H."/>
            <person name="Im W.-T."/>
        </authorList>
    </citation>
    <scope>NUCLEOTIDE SEQUENCE</scope>
    <source>
        <strain evidence="2">NA20</strain>
    </source>
</reference>
<dbReference type="EMBL" id="JAKLTR010000010">
    <property type="protein sequence ID" value="MCG2615733.1"/>
    <property type="molecule type" value="Genomic_DNA"/>
</dbReference>
<sequence length="144" mass="16903">MSHSFSRIWVHAIWATKERALAIKPEIEMEVYSVMQNQLAALESPAKIINGMPDHVHMLFLLNPKHALMNVVKQVKGSCSEHINRNNLTSKRFSWQTGYSAYSVSESALQRVYNYILRQKQHHQNKLFEDEYNEFLRKHGFFPD</sequence>
<dbReference type="NCBIfam" id="NF033573">
    <property type="entry name" value="transpos_IS200"/>
    <property type="match status" value="1"/>
</dbReference>
<dbReference type="SUPFAM" id="SSF143422">
    <property type="entry name" value="Transposase IS200-like"/>
    <property type="match status" value="1"/>
</dbReference>
<dbReference type="Proteomes" id="UP001165367">
    <property type="component" value="Unassembled WGS sequence"/>
</dbReference>
<protein>
    <submittedName>
        <fullName evidence="2">IS200/IS605 family transposase</fullName>
    </submittedName>
</protein>